<dbReference type="AlphaFoldDB" id="A0AA36IGD7"/>
<feature type="non-terminal residue" evidence="2">
    <location>
        <position position="726"/>
    </location>
</feature>
<feature type="compositionally biased region" description="Polar residues" evidence="1">
    <location>
        <begin position="413"/>
        <end position="422"/>
    </location>
</feature>
<evidence type="ECO:0000256" key="1">
    <source>
        <dbReference type="SAM" id="MobiDB-lite"/>
    </source>
</evidence>
<organism evidence="2 3">
    <name type="scientific">Effrenium voratum</name>
    <dbReference type="NCBI Taxonomy" id="2562239"/>
    <lineage>
        <taxon>Eukaryota</taxon>
        <taxon>Sar</taxon>
        <taxon>Alveolata</taxon>
        <taxon>Dinophyceae</taxon>
        <taxon>Suessiales</taxon>
        <taxon>Symbiodiniaceae</taxon>
        <taxon>Effrenium</taxon>
    </lineage>
</organism>
<keyword evidence="3" id="KW-1185">Reference proteome</keyword>
<accession>A0AA36IGD7</accession>
<proteinExistence type="predicted"/>
<reference evidence="2" key="1">
    <citation type="submission" date="2023-08" db="EMBL/GenBank/DDBJ databases">
        <authorList>
            <person name="Chen Y."/>
            <person name="Shah S."/>
            <person name="Dougan E. K."/>
            <person name="Thang M."/>
            <person name="Chan C."/>
        </authorList>
    </citation>
    <scope>NUCLEOTIDE SEQUENCE</scope>
</reference>
<name>A0AA36IGD7_9DINO</name>
<feature type="region of interest" description="Disordered" evidence="1">
    <location>
        <begin position="235"/>
        <end position="422"/>
    </location>
</feature>
<evidence type="ECO:0000313" key="2">
    <source>
        <dbReference type="EMBL" id="CAJ1387283.1"/>
    </source>
</evidence>
<evidence type="ECO:0000313" key="3">
    <source>
        <dbReference type="Proteomes" id="UP001178507"/>
    </source>
</evidence>
<feature type="region of interest" description="Disordered" evidence="1">
    <location>
        <begin position="30"/>
        <end position="51"/>
    </location>
</feature>
<dbReference type="EMBL" id="CAUJNA010001491">
    <property type="protein sequence ID" value="CAJ1387283.1"/>
    <property type="molecule type" value="Genomic_DNA"/>
</dbReference>
<sequence>ATRALLHAVQQRGGLDGDGHFAEAVGQLEQLSRRQRDADPRSKQHGGAQHKDLLLTMVEKLRQPAPDAEAASDAQPSRPAPLGGPLGEPLGEIVVSLISLVAHMAGTMEDMQSQLKDMQSQLKLLTAAPPALFPPTPPVAFPVGLPLQPGIMGVLGPLPILDVGGLLLNCSPSISLGRSNLWLLNLVCNPSIAAGLVRAKLSCSPSLEGYINLSSITFKVHHGANHSMKEDCCANPSIKEDRNPSKEDRCANPSIKEDHNPSKEDRCGNPSIKEDHLANPSKEDRCANRSIKEDRRANPSIQEDRSIKEDRLANRSIKEDRRANPSIQEDRANLSIKEDHLANRSIKEDRANPSIKEDRCASPSIKEDHLANRSIKEDRRANRSIKEDLCANPSKEDRRANTSRKQDHISASIAETNRSPSNINRCITGLPVHCNLSGIKLASRLIKPLRLMQIIGPMEHAQNMHMECLNPLSHLGATKALFRARLFTQLQLRRGALQNQHAKRQLSGADKRLRKQKRGIESFAAVAQGNCMACRCSMLCFLIAVTGSTFALEQPRSSLLFQYSRMQFLACSVPVWRIAFWMGTFGSKTPKRSLVWSNAGGIGALFSSALLNPKTFKKDPNFRPTIKYVNKQGKSSWQGTKQLTETGKYPKAFGRRIRYMFETGQLKPNGEFPLHASESEAQEAFARAGYSDMCEDGNLLQVARYLRQCKGLKVPEEWRCLLPDKL</sequence>
<feature type="region of interest" description="Disordered" evidence="1">
    <location>
        <begin position="64"/>
        <end position="86"/>
    </location>
</feature>
<feature type="compositionally biased region" description="Basic and acidic residues" evidence="1">
    <location>
        <begin position="235"/>
        <end position="408"/>
    </location>
</feature>
<feature type="compositionally biased region" description="Basic and acidic residues" evidence="1">
    <location>
        <begin position="31"/>
        <end position="42"/>
    </location>
</feature>
<dbReference type="Proteomes" id="UP001178507">
    <property type="component" value="Unassembled WGS sequence"/>
</dbReference>
<gene>
    <name evidence="2" type="ORF">EVOR1521_LOCUS13399</name>
</gene>
<comment type="caution">
    <text evidence="2">The sequence shown here is derived from an EMBL/GenBank/DDBJ whole genome shotgun (WGS) entry which is preliminary data.</text>
</comment>
<protein>
    <submittedName>
        <fullName evidence="2">Uncharacterized protein</fullName>
    </submittedName>
</protein>